<gene>
    <name evidence="1" type="ORF">J120_02500</name>
</gene>
<dbReference type="EMBL" id="ARQD01000002">
    <property type="protein sequence ID" value="KIX85187.1"/>
    <property type="molecule type" value="Genomic_DNA"/>
</dbReference>
<dbReference type="AlphaFoldDB" id="A0A0D2K4Q1"/>
<sequence>MRILGTLVCTLLVPHTMYSAELTHQMITKLNNIITSTKPYNLHIGSAAKEDLYAINIRDIEEWCTKVQYLPYNINLITNPVPQAQPRPGINVNIIKQAEVYLSSLRQYDYNQACNLVQTKRDMFAPSVDRKRVRRRENLGRSFYRILKKNNLVILMWACLEHTVLEDNLRNLKFRSLARRLTIITHKKYNGQILEKYNQDILAALGMARYAYFSNNPGLYGACIAMLQHIISFDYKANEKV</sequence>
<organism evidence="1 2">
    <name type="scientific">candidate division TM6 bacterium JCVI TM6SC1</name>
    <dbReference type="NCBI Taxonomy" id="1306947"/>
    <lineage>
        <taxon>Bacteria</taxon>
        <taxon>Candidatus Babelota</taxon>
        <taxon>Vermiphilus</taxon>
    </lineage>
</organism>
<name>A0A0D2K4Q1_9BACT</name>
<evidence type="ECO:0000313" key="2">
    <source>
        <dbReference type="Proteomes" id="UP000032214"/>
    </source>
</evidence>
<proteinExistence type="predicted"/>
<keyword evidence="2" id="KW-1185">Reference proteome</keyword>
<evidence type="ECO:0000313" key="1">
    <source>
        <dbReference type="EMBL" id="KIX85187.1"/>
    </source>
</evidence>
<comment type="caution">
    <text evidence="1">The sequence shown here is derived from an EMBL/GenBank/DDBJ whole genome shotgun (WGS) entry which is preliminary data.</text>
</comment>
<reference evidence="1 2" key="1">
    <citation type="journal article" date="2013" name="Proc. Natl. Acad. Sci. U.S.A.">
        <title>Candidate phylum TM6 genome recovered from a hospital sink biofilm provides genomic insights into this uncultivated phylum.</title>
        <authorList>
            <person name="McLean J.S."/>
            <person name="Lombardo M.J."/>
            <person name="Badger J.H."/>
            <person name="Edlund A."/>
            <person name="Novotny M."/>
            <person name="Yee-Greenbaum J."/>
            <person name="Vyahhi N."/>
            <person name="Hall A.P."/>
            <person name="Yang Y."/>
            <person name="Dupont C.L."/>
            <person name="Ziegler M.G."/>
            <person name="Chitsaz H."/>
            <person name="Allen A.E."/>
            <person name="Yooseph S."/>
            <person name="Tesler G."/>
            <person name="Pevzner P.A."/>
            <person name="Friedman R.M."/>
            <person name="Nealson K.H."/>
            <person name="Venter J.C."/>
            <person name="Lasken R.S."/>
        </authorList>
    </citation>
    <scope>NUCLEOTIDE SEQUENCE [LARGE SCALE GENOMIC DNA]</scope>
    <source>
        <strain evidence="1 2">TM6SC1</strain>
    </source>
</reference>
<protein>
    <submittedName>
        <fullName evidence="1">Uncharacterized protein</fullName>
    </submittedName>
</protein>
<dbReference type="Proteomes" id="UP000032214">
    <property type="component" value="Unassembled WGS sequence"/>
</dbReference>
<accession>A0A0D2K4Q1</accession>